<dbReference type="GO" id="GO:0008483">
    <property type="term" value="F:transaminase activity"/>
    <property type="evidence" value="ECO:0007669"/>
    <property type="project" value="UniProtKB-KW"/>
</dbReference>
<evidence type="ECO:0000256" key="2">
    <source>
        <dbReference type="ARBA" id="ARBA00007441"/>
    </source>
</evidence>
<dbReference type="Proteomes" id="UP000054598">
    <property type="component" value="Unassembled WGS sequence"/>
</dbReference>
<dbReference type="GO" id="GO:0006520">
    <property type="term" value="P:amino acid metabolic process"/>
    <property type="evidence" value="ECO:0007669"/>
    <property type="project" value="InterPro"/>
</dbReference>
<keyword evidence="6" id="KW-0663">Pyridoxal phosphate</keyword>
<keyword evidence="4 9" id="KW-0032">Aminotransferase</keyword>
<dbReference type="InterPro" id="IPR015421">
    <property type="entry name" value="PyrdxlP-dep_Trfase_major"/>
</dbReference>
<dbReference type="PANTHER" id="PTHR46383:SF3">
    <property type="entry name" value="ASPARTATE AMINOTRANSFERASE-RELATED"/>
    <property type="match status" value="1"/>
</dbReference>
<evidence type="ECO:0000313" key="8">
    <source>
        <dbReference type="EMBL" id="KUK61431.1"/>
    </source>
</evidence>
<proteinExistence type="inferred from homology"/>
<protein>
    <submittedName>
        <fullName evidence="9">Aspartate aminotransferase</fullName>
    </submittedName>
</protein>
<dbReference type="Gene3D" id="3.40.640.10">
    <property type="entry name" value="Type I PLP-dependent aspartate aminotransferase-like (Major domain)"/>
    <property type="match status" value="1"/>
</dbReference>
<dbReference type="InterPro" id="IPR050596">
    <property type="entry name" value="AspAT/PAT-like"/>
</dbReference>
<organism evidence="9 11">
    <name type="scientific">Methanoculleus marisnigri</name>
    <dbReference type="NCBI Taxonomy" id="2198"/>
    <lineage>
        <taxon>Archaea</taxon>
        <taxon>Methanobacteriati</taxon>
        <taxon>Methanobacteriota</taxon>
        <taxon>Stenosarchaea group</taxon>
        <taxon>Methanomicrobia</taxon>
        <taxon>Methanomicrobiales</taxon>
        <taxon>Methanomicrobiaceae</taxon>
        <taxon>Methanoculleus</taxon>
    </lineage>
</organism>
<feature type="domain" description="Aminotransferase class I/classII large" evidence="7">
    <location>
        <begin position="28"/>
        <end position="363"/>
    </location>
</feature>
<evidence type="ECO:0000313" key="10">
    <source>
        <dbReference type="Proteomes" id="UP000054323"/>
    </source>
</evidence>
<name>A0A101IXJ1_9EURY</name>
<evidence type="ECO:0000313" key="9">
    <source>
        <dbReference type="EMBL" id="KUL03188.1"/>
    </source>
</evidence>
<dbReference type="SUPFAM" id="SSF53383">
    <property type="entry name" value="PLP-dependent transferases"/>
    <property type="match status" value="1"/>
</dbReference>
<comment type="cofactor">
    <cofactor evidence="1">
        <name>pyridoxal 5'-phosphate</name>
        <dbReference type="ChEBI" id="CHEBI:597326"/>
    </cofactor>
</comment>
<comment type="similarity">
    <text evidence="2">Belongs to the class-I pyridoxal-phosphate-dependent aminotransferase family.</text>
</comment>
<dbReference type="Pfam" id="PF00155">
    <property type="entry name" value="Aminotran_1_2"/>
    <property type="match status" value="1"/>
</dbReference>
<evidence type="ECO:0000256" key="6">
    <source>
        <dbReference type="ARBA" id="ARBA00022898"/>
    </source>
</evidence>
<comment type="caution">
    <text evidence="9">The sequence shown here is derived from an EMBL/GenBank/DDBJ whole genome shotgun (WGS) entry which is preliminary data.</text>
</comment>
<dbReference type="PATRIC" id="fig|2198.3.peg.341"/>
<dbReference type="CDD" id="cd00609">
    <property type="entry name" value="AAT_like"/>
    <property type="match status" value="1"/>
</dbReference>
<accession>A0A101IXJ1</accession>
<evidence type="ECO:0000259" key="7">
    <source>
        <dbReference type="Pfam" id="PF00155"/>
    </source>
</evidence>
<evidence type="ECO:0000256" key="4">
    <source>
        <dbReference type="ARBA" id="ARBA00022576"/>
    </source>
</evidence>
<evidence type="ECO:0000256" key="5">
    <source>
        <dbReference type="ARBA" id="ARBA00022679"/>
    </source>
</evidence>
<keyword evidence="5 9" id="KW-0808">Transferase</keyword>
<dbReference type="AlphaFoldDB" id="A0A101IXJ1"/>
<evidence type="ECO:0000256" key="1">
    <source>
        <dbReference type="ARBA" id="ARBA00001933"/>
    </source>
</evidence>
<dbReference type="InterPro" id="IPR004839">
    <property type="entry name" value="Aminotransferase_I/II_large"/>
</dbReference>
<sequence length="368" mass="40077">MNEHRYAGRVRSVEMSGIRKLFEAGGPDAINLGIGQPDFDTPDHIKMAAIAAIREGRTGYTPNAGIPELREAICEKFERENDLAYRPEQILVTAGGSEALHLVMEALVDPGDRVLFTDPGFVSYAALAAFAGGKPEGVPLDATLHIDVEQAKELMDEARLFVLNTPSNPTGAVESEESIRALVEYAGDRGVTVVADEVYEHFVYEKKHVSAARFGEDVITVNAASKTYAMTGWRVGYLAAPEDYIPECLKVHQYAQACATSVSQYAAVAAYTGDQSAVARMREEYRARRDLLYDGLSGLGFDFPRPEGAFYAFVPMGRTLIEKAVENGVIIVPGGAFGTRAPDYARFSYATSRENLSRAVARIGTLME</sequence>
<gene>
    <name evidence="8" type="ORF">XD82_1115</name>
    <name evidence="9" type="ORF">XE10_0536</name>
</gene>
<dbReference type="Proteomes" id="UP000054323">
    <property type="component" value="Unassembled WGS sequence"/>
</dbReference>
<evidence type="ECO:0000313" key="11">
    <source>
        <dbReference type="Proteomes" id="UP000054598"/>
    </source>
</evidence>
<comment type="subunit">
    <text evidence="3">Homodimer.</text>
</comment>
<dbReference type="PANTHER" id="PTHR46383">
    <property type="entry name" value="ASPARTATE AMINOTRANSFERASE"/>
    <property type="match status" value="1"/>
</dbReference>
<dbReference type="EMBL" id="LGGD01000132">
    <property type="protein sequence ID" value="KUK61431.1"/>
    <property type="molecule type" value="Genomic_DNA"/>
</dbReference>
<dbReference type="EMBL" id="LGHE01000039">
    <property type="protein sequence ID" value="KUL03188.1"/>
    <property type="molecule type" value="Genomic_DNA"/>
</dbReference>
<dbReference type="GO" id="GO:0030170">
    <property type="term" value="F:pyridoxal phosphate binding"/>
    <property type="evidence" value="ECO:0007669"/>
    <property type="project" value="InterPro"/>
</dbReference>
<dbReference type="InterPro" id="IPR015424">
    <property type="entry name" value="PyrdxlP-dep_Trfase"/>
</dbReference>
<evidence type="ECO:0000256" key="3">
    <source>
        <dbReference type="ARBA" id="ARBA00011738"/>
    </source>
</evidence>
<reference evidence="9" key="1">
    <citation type="journal article" date="2015" name="MBio">
        <title>Genome-resolved metagenomic analysis reveals roles for candidate phyla and other microbial community members in biogeochemical transformations in oil reservoirs.</title>
        <authorList>
            <person name="Hu P."/>
            <person name="Tom L."/>
            <person name="Singh A."/>
            <person name="Thomas B.C."/>
            <person name="Baker B.J."/>
            <person name="Piceno Y.M."/>
            <person name="Andersen G.L."/>
            <person name="Banfield J.F."/>
        </authorList>
    </citation>
    <scope>NUCLEOTIDE SEQUENCE [LARGE SCALE GENOMIC DNA]</scope>
    <source>
        <strain evidence="8">62_101</strain>
        <strain evidence="9">63_41</strain>
    </source>
</reference>
<reference evidence="10 11" key="2">
    <citation type="journal article" date="2015" name="MBio">
        <title>Genome-Resolved Metagenomic Analysis Reveals Roles for Candidate Phyla and Other Microbial Community Members in Biogeochemical Transformations in Oil Reservoirs.</title>
        <authorList>
            <person name="Hu P."/>
            <person name="Tom L."/>
            <person name="Singh A."/>
            <person name="Thomas B.C."/>
            <person name="Baker B.J."/>
            <person name="Piceno Y.M."/>
            <person name="Andersen G.L."/>
            <person name="Banfield J.F."/>
        </authorList>
    </citation>
    <scope>NUCLEOTIDE SEQUENCE [LARGE SCALE GENOMIC DNA]</scope>
</reference>